<dbReference type="Proteomes" id="UP000324897">
    <property type="component" value="Chromosome 7"/>
</dbReference>
<gene>
    <name evidence="1" type="ORF">EJB05_33355</name>
</gene>
<dbReference type="OrthoDB" id="582926at2759"/>
<organism evidence="1 2">
    <name type="scientific">Eragrostis curvula</name>
    <name type="common">weeping love grass</name>
    <dbReference type="NCBI Taxonomy" id="38414"/>
    <lineage>
        <taxon>Eukaryota</taxon>
        <taxon>Viridiplantae</taxon>
        <taxon>Streptophyta</taxon>
        <taxon>Embryophyta</taxon>
        <taxon>Tracheophyta</taxon>
        <taxon>Spermatophyta</taxon>
        <taxon>Magnoliopsida</taxon>
        <taxon>Liliopsida</taxon>
        <taxon>Poales</taxon>
        <taxon>Poaceae</taxon>
        <taxon>PACMAD clade</taxon>
        <taxon>Chloridoideae</taxon>
        <taxon>Eragrostideae</taxon>
        <taxon>Eragrostidinae</taxon>
        <taxon>Eragrostis</taxon>
    </lineage>
</organism>
<dbReference type="AlphaFoldDB" id="A0A5J9U2E7"/>
<accession>A0A5J9U2E7</accession>
<evidence type="ECO:0000313" key="2">
    <source>
        <dbReference type="Proteomes" id="UP000324897"/>
    </source>
</evidence>
<proteinExistence type="predicted"/>
<protein>
    <recommendedName>
        <fullName evidence="3">PDZ domain-containing protein</fullName>
    </recommendedName>
</protein>
<dbReference type="SUPFAM" id="SSF50494">
    <property type="entry name" value="Trypsin-like serine proteases"/>
    <property type="match status" value="1"/>
</dbReference>
<dbReference type="PANTHER" id="PTHR47389">
    <property type="entry name" value="OS09G0436400 PROTEIN"/>
    <property type="match status" value="1"/>
</dbReference>
<evidence type="ECO:0000313" key="1">
    <source>
        <dbReference type="EMBL" id="TVU17330.1"/>
    </source>
</evidence>
<dbReference type="InterPro" id="IPR009003">
    <property type="entry name" value="Peptidase_S1_PA"/>
</dbReference>
<keyword evidence="2" id="KW-1185">Reference proteome</keyword>
<comment type="caution">
    <text evidence="1">The sequence shown here is derived from an EMBL/GenBank/DDBJ whole genome shotgun (WGS) entry which is preliminary data.</text>
</comment>
<dbReference type="Gramene" id="TVU17330">
    <property type="protein sequence ID" value="TVU17330"/>
    <property type="gene ID" value="EJB05_33355"/>
</dbReference>
<dbReference type="SUPFAM" id="SSF50156">
    <property type="entry name" value="PDZ domain-like"/>
    <property type="match status" value="1"/>
</dbReference>
<sequence length="309" mass="35221">MMLLPVADVVVSISYPYFDPVAHPAQQDVMAYCSGMIISWDKPNKKARILTCDYFIGRRAIKRKLYVRWHYMKDIVFEGELLFFSEHYRFALIEIPLDVQFHVEIPPFGSYPKYGDEVFTLAREHKELSVMVRRVTVSRLQECYEFRHHFLYVDYELPKCGGGGPVVDRNGDVVGMSLHHTDGCSAILSISTALLCIEMWNKFGCIARPSLGMCFKNAECGGFIVEKVGTDSTAWKLGIRKGNEIVSFDGKCPTPLPGFEDFLLSYGLEHLRSMDMEVWELEVHDRGADVKRKITLHVSFSVVSKLLVS</sequence>
<dbReference type="InterPro" id="IPR043504">
    <property type="entry name" value="Peptidase_S1_PA_chymotrypsin"/>
</dbReference>
<name>A0A5J9U2E7_9POAL</name>
<reference evidence="1 2" key="1">
    <citation type="journal article" date="2019" name="Sci. Rep.">
        <title>A high-quality genome of Eragrostis curvula grass provides insights into Poaceae evolution and supports new strategies to enhance forage quality.</title>
        <authorList>
            <person name="Carballo J."/>
            <person name="Santos B.A.C.M."/>
            <person name="Zappacosta D."/>
            <person name="Garbus I."/>
            <person name="Selva J.P."/>
            <person name="Gallo C.A."/>
            <person name="Diaz A."/>
            <person name="Albertini E."/>
            <person name="Caccamo M."/>
            <person name="Echenique V."/>
        </authorList>
    </citation>
    <scope>NUCLEOTIDE SEQUENCE [LARGE SCALE GENOMIC DNA]</scope>
    <source>
        <strain evidence="2">cv. Victoria</strain>
        <tissue evidence="1">Leaf</tissue>
    </source>
</reference>
<evidence type="ECO:0008006" key="3">
    <source>
        <dbReference type="Google" id="ProtNLM"/>
    </source>
</evidence>
<dbReference type="InterPro" id="IPR036034">
    <property type="entry name" value="PDZ_sf"/>
</dbReference>
<dbReference type="EMBL" id="RWGY01000029">
    <property type="protein sequence ID" value="TVU17330.1"/>
    <property type="molecule type" value="Genomic_DNA"/>
</dbReference>
<dbReference type="Gene3D" id="2.40.10.10">
    <property type="entry name" value="Trypsin-like serine proteases"/>
    <property type="match status" value="2"/>
</dbReference>
<dbReference type="Pfam" id="PF13365">
    <property type="entry name" value="Trypsin_2"/>
    <property type="match status" value="1"/>
</dbReference>
<dbReference type="PANTHER" id="PTHR47389:SF5">
    <property type="entry name" value="OS09G0436700 PROTEIN"/>
    <property type="match status" value="1"/>
</dbReference>